<dbReference type="EMBL" id="JAQHRD010000006">
    <property type="protein sequence ID" value="KAJ6440142.1"/>
    <property type="molecule type" value="Genomic_DNA"/>
</dbReference>
<name>A0AB34FLX8_9HYPO</name>
<reference evidence="3" key="1">
    <citation type="submission" date="2023-01" db="EMBL/GenBank/DDBJ databases">
        <title>The growth and conidiation of Purpureocillium lavendulum are regulated by nitrogen source and histone H3K14 acetylation.</title>
        <authorList>
            <person name="Tang P."/>
            <person name="Han J."/>
            <person name="Zhang C."/>
            <person name="Tang P."/>
            <person name="Qi F."/>
            <person name="Zhang K."/>
            <person name="Liang L."/>
        </authorList>
    </citation>
    <scope>NUCLEOTIDE SEQUENCE</scope>
    <source>
        <strain evidence="3">YMF1.00683</strain>
    </source>
</reference>
<keyword evidence="4" id="KW-1185">Reference proteome</keyword>
<organism evidence="3 4">
    <name type="scientific">Purpureocillium lavendulum</name>
    <dbReference type="NCBI Taxonomy" id="1247861"/>
    <lineage>
        <taxon>Eukaryota</taxon>
        <taxon>Fungi</taxon>
        <taxon>Dikarya</taxon>
        <taxon>Ascomycota</taxon>
        <taxon>Pezizomycotina</taxon>
        <taxon>Sordariomycetes</taxon>
        <taxon>Hypocreomycetidae</taxon>
        <taxon>Hypocreales</taxon>
        <taxon>Ophiocordycipitaceae</taxon>
        <taxon>Purpureocillium</taxon>
    </lineage>
</organism>
<evidence type="ECO:0000313" key="4">
    <source>
        <dbReference type="Proteomes" id="UP001163105"/>
    </source>
</evidence>
<keyword evidence="2" id="KW-0472">Membrane</keyword>
<evidence type="ECO:0000313" key="3">
    <source>
        <dbReference type="EMBL" id="KAJ6440142.1"/>
    </source>
</evidence>
<gene>
    <name evidence="3" type="ORF">O9K51_08033</name>
</gene>
<evidence type="ECO:0000256" key="1">
    <source>
        <dbReference type="SAM" id="MobiDB-lite"/>
    </source>
</evidence>
<dbReference type="AlphaFoldDB" id="A0AB34FLX8"/>
<keyword evidence="2" id="KW-0812">Transmembrane</keyword>
<feature type="compositionally biased region" description="Basic and acidic residues" evidence="1">
    <location>
        <begin position="30"/>
        <end position="45"/>
    </location>
</feature>
<comment type="caution">
    <text evidence="3">The sequence shown here is derived from an EMBL/GenBank/DDBJ whole genome shotgun (WGS) entry which is preliminary data.</text>
</comment>
<protein>
    <submittedName>
        <fullName evidence="3">D-mandelate dehydrogenase</fullName>
    </submittedName>
</protein>
<accession>A0AB34FLX8</accession>
<sequence>MAEPHNTPVPGSTPRATSPVYGLPRHQHQHNHDQQHDQHSQHDHAPPLPPSAPSQASPSQPSAPGPRPRVLHLGDVPRFARGTFDELSARYDVVRPSAEERQRTRFVHALRDGTWGDFVAVSRPGRDTGGEMGDWDAEMVDLLPRSVRVFASAAAAAAGVVVVVVATTTAWWWITGVVYCDGGDIAADAVDAVVTDEKTLAGLEERCMRNVLAVLDGGEPVSSVSLESGGK</sequence>
<evidence type="ECO:0000256" key="2">
    <source>
        <dbReference type="SAM" id="Phobius"/>
    </source>
</evidence>
<keyword evidence="2" id="KW-1133">Transmembrane helix</keyword>
<dbReference type="Proteomes" id="UP001163105">
    <property type="component" value="Unassembled WGS sequence"/>
</dbReference>
<feature type="region of interest" description="Disordered" evidence="1">
    <location>
        <begin position="1"/>
        <end position="73"/>
    </location>
</feature>
<proteinExistence type="predicted"/>
<feature type="transmembrane region" description="Helical" evidence="2">
    <location>
        <begin position="149"/>
        <end position="174"/>
    </location>
</feature>
<dbReference type="Gene3D" id="3.40.50.720">
    <property type="entry name" value="NAD(P)-binding Rossmann-like Domain"/>
    <property type="match status" value="1"/>
</dbReference>